<name>E7RXI8_9BURK</name>
<protein>
    <recommendedName>
        <fullName evidence="4">LPXTG-motif cell wall anchor domain protein</fullName>
    </recommendedName>
</protein>
<accession>E7RXI8</accession>
<feature type="chain" id="PRO_5003224336" description="LPXTG-motif cell wall anchor domain protein" evidence="1">
    <location>
        <begin position="45"/>
        <end position="126"/>
    </location>
</feature>
<dbReference type="AlphaFoldDB" id="E7RXI8"/>
<dbReference type="EMBL" id="AEQP01000008">
    <property type="protein sequence ID" value="EFV94984.1"/>
    <property type="molecule type" value="Genomic_DNA"/>
</dbReference>
<keyword evidence="3" id="KW-1185">Reference proteome</keyword>
<gene>
    <name evidence="2" type="ORF">HMPREF0551_1401</name>
</gene>
<dbReference type="HOGENOM" id="CLU_1978729_0_0_4"/>
<evidence type="ECO:0000256" key="1">
    <source>
        <dbReference type="SAM" id="SignalP"/>
    </source>
</evidence>
<evidence type="ECO:0000313" key="2">
    <source>
        <dbReference type="EMBL" id="EFV94984.1"/>
    </source>
</evidence>
<evidence type="ECO:0000313" key="3">
    <source>
        <dbReference type="Proteomes" id="UP000011021"/>
    </source>
</evidence>
<proteinExistence type="predicted"/>
<sequence length="126" mass="13557">MQLFIPFSSKQAHNEYIHLRTVMKNTLLVTAVFGLLALSQTVQAHDAAPTEAIRTAQPAAVQQQAAPRPALEHAGVHLAQVTTPVATASRQPEEDEGTMPSVAYGLIGLLLMICVLVKRHNDPVSV</sequence>
<comment type="caution">
    <text evidence="2">The sequence shown here is derived from an EMBL/GenBank/DDBJ whole genome shotgun (WGS) entry which is preliminary data.</text>
</comment>
<reference evidence="2 3" key="1">
    <citation type="submission" date="2010-12" db="EMBL/GenBank/DDBJ databases">
        <authorList>
            <person name="Muzny D."/>
            <person name="Qin X."/>
            <person name="Deng J."/>
            <person name="Jiang H."/>
            <person name="Liu Y."/>
            <person name="Qu J."/>
            <person name="Song X.-Z."/>
            <person name="Zhang L."/>
            <person name="Thornton R."/>
            <person name="Coyle M."/>
            <person name="Francisco L."/>
            <person name="Jackson L."/>
            <person name="Javaid M."/>
            <person name="Korchina V."/>
            <person name="Kovar C."/>
            <person name="Mata R."/>
            <person name="Mathew T."/>
            <person name="Ngo R."/>
            <person name="Nguyen L."/>
            <person name="Nguyen N."/>
            <person name="Okwuonu G."/>
            <person name="Ongeri F."/>
            <person name="Pham C."/>
            <person name="Simmons D."/>
            <person name="Wilczek-Boney K."/>
            <person name="Hale W."/>
            <person name="Jakkamsetti A."/>
            <person name="Pham P."/>
            <person name="Ruth R."/>
            <person name="San Lucas F."/>
            <person name="Warren J."/>
            <person name="Zhang J."/>
            <person name="Zhao Z."/>
            <person name="Zhou C."/>
            <person name="Zhu D."/>
            <person name="Lee S."/>
            <person name="Bess C."/>
            <person name="Blankenburg K."/>
            <person name="Forbes L."/>
            <person name="Fu Q."/>
            <person name="Gubbala S."/>
            <person name="Hirani K."/>
            <person name="Jayaseelan J.C."/>
            <person name="Lara F."/>
            <person name="Munidasa M."/>
            <person name="Palculict T."/>
            <person name="Patil S."/>
            <person name="Pu L.-L."/>
            <person name="Saada N."/>
            <person name="Tang L."/>
            <person name="Weissenberger G."/>
            <person name="Zhu Y."/>
            <person name="Hemphill L."/>
            <person name="Shang Y."/>
            <person name="Youmans B."/>
            <person name="Ayvaz T."/>
            <person name="Ross M."/>
            <person name="Santibanez J."/>
            <person name="Aqrawi P."/>
            <person name="Gross S."/>
            <person name="Joshi V."/>
            <person name="Fowler G."/>
            <person name="Nazareth L."/>
            <person name="Reid J."/>
            <person name="Worley K."/>
            <person name="Petrosino J."/>
            <person name="Highlander S."/>
            <person name="Gibbs R."/>
        </authorList>
    </citation>
    <scope>NUCLEOTIDE SEQUENCE [LARGE SCALE GENOMIC DNA]</scope>
    <source>
        <strain evidence="2 3">ATCC 51599</strain>
    </source>
</reference>
<evidence type="ECO:0008006" key="4">
    <source>
        <dbReference type="Google" id="ProtNLM"/>
    </source>
</evidence>
<feature type="signal peptide" evidence="1">
    <location>
        <begin position="1"/>
        <end position="44"/>
    </location>
</feature>
<organism evidence="2 3">
    <name type="scientific">Lautropia mirabilis ATCC 51599</name>
    <dbReference type="NCBI Taxonomy" id="887898"/>
    <lineage>
        <taxon>Bacteria</taxon>
        <taxon>Pseudomonadati</taxon>
        <taxon>Pseudomonadota</taxon>
        <taxon>Betaproteobacteria</taxon>
        <taxon>Burkholderiales</taxon>
        <taxon>Burkholderiaceae</taxon>
        <taxon>Lautropia</taxon>
    </lineage>
</organism>
<dbReference type="Proteomes" id="UP000011021">
    <property type="component" value="Unassembled WGS sequence"/>
</dbReference>
<keyword evidence="1" id="KW-0732">Signal</keyword>